<keyword evidence="3" id="KW-1185">Reference proteome</keyword>
<protein>
    <submittedName>
        <fullName evidence="2">Uncharacterized protein</fullName>
    </submittedName>
</protein>
<evidence type="ECO:0000313" key="2">
    <source>
        <dbReference type="EMBL" id="EKV28410.1"/>
    </source>
</evidence>
<dbReference type="AlphaFoldDB" id="K9GR01"/>
<reference evidence="2 3" key="1">
    <citation type="journal article" date="2013" name="Genome Announc.">
        <title>Draft Genome Sequence of an Alphaproteobacterium, Caenispirillum salinarum AK4(T), Isolated from a Solar Saltern.</title>
        <authorList>
            <person name="Khatri I."/>
            <person name="Singh A."/>
            <person name="Korpole S."/>
            <person name="Pinnaka A.K."/>
            <person name="Subramanian S."/>
        </authorList>
    </citation>
    <scope>NUCLEOTIDE SEQUENCE [LARGE SCALE GENOMIC DNA]</scope>
    <source>
        <strain evidence="2 3">AK4</strain>
    </source>
</reference>
<comment type="caution">
    <text evidence="2">The sequence shown here is derived from an EMBL/GenBank/DDBJ whole genome shotgun (WGS) entry which is preliminary data.</text>
</comment>
<gene>
    <name evidence="2" type="ORF">C882_0984</name>
</gene>
<proteinExistence type="predicted"/>
<dbReference type="STRING" id="1238182.C882_0984"/>
<feature type="region of interest" description="Disordered" evidence="1">
    <location>
        <begin position="1"/>
        <end position="36"/>
    </location>
</feature>
<dbReference type="Proteomes" id="UP000009881">
    <property type="component" value="Unassembled WGS sequence"/>
</dbReference>
<dbReference type="EMBL" id="ANHY01000016">
    <property type="protein sequence ID" value="EKV28410.1"/>
    <property type="molecule type" value="Genomic_DNA"/>
</dbReference>
<name>K9GR01_9PROT</name>
<organism evidence="2 3">
    <name type="scientific">Caenispirillum salinarum AK4</name>
    <dbReference type="NCBI Taxonomy" id="1238182"/>
    <lineage>
        <taxon>Bacteria</taxon>
        <taxon>Pseudomonadati</taxon>
        <taxon>Pseudomonadota</taxon>
        <taxon>Alphaproteobacteria</taxon>
        <taxon>Rhodospirillales</taxon>
        <taxon>Novispirillaceae</taxon>
        <taxon>Caenispirillum</taxon>
    </lineage>
</organism>
<sequence>MIGPAGVRVTGATVKSSNKSYQRPTSGGARPGRRPSCRCLVETRLRRNRLRRTAAPPA</sequence>
<evidence type="ECO:0000256" key="1">
    <source>
        <dbReference type="SAM" id="MobiDB-lite"/>
    </source>
</evidence>
<accession>K9GR01</accession>
<feature type="compositionally biased region" description="Polar residues" evidence="1">
    <location>
        <begin position="13"/>
        <end position="25"/>
    </location>
</feature>
<evidence type="ECO:0000313" key="3">
    <source>
        <dbReference type="Proteomes" id="UP000009881"/>
    </source>
</evidence>